<dbReference type="Pfam" id="PF07669">
    <property type="entry name" value="Eco57I"/>
    <property type="match status" value="1"/>
</dbReference>
<dbReference type="InterPro" id="IPR002052">
    <property type="entry name" value="DNA_methylase_N6_adenine_CS"/>
</dbReference>
<dbReference type="EMBL" id="CP060782">
    <property type="protein sequence ID" value="QNP45982.1"/>
    <property type="molecule type" value="Genomic_DNA"/>
</dbReference>
<name>A0ABX6T820_9SPHN</name>
<dbReference type="SUPFAM" id="SSF53335">
    <property type="entry name" value="S-adenosyl-L-methionine-dependent methyltransferases"/>
    <property type="match status" value="1"/>
</dbReference>
<reference evidence="8 9" key="1">
    <citation type="submission" date="2020-08" db="EMBL/GenBank/DDBJ databases">
        <title>Genome sequence of Sphingomonas sediminicola KACC 15039T.</title>
        <authorList>
            <person name="Hyun D.-W."/>
            <person name="Bae J.-W."/>
        </authorList>
    </citation>
    <scope>NUCLEOTIDE SEQUENCE [LARGE SCALE GENOMIC DNA]</scope>
    <source>
        <strain evidence="8 9">KACC 15039</strain>
    </source>
</reference>
<evidence type="ECO:0000256" key="5">
    <source>
        <dbReference type="ARBA" id="ARBA00022691"/>
    </source>
</evidence>
<proteinExistence type="inferred from homology"/>
<keyword evidence="9" id="KW-1185">Reference proteome</keyword>
<dbReference type="Proteomes" id="UP000516105">
    <property type="component" value="Chromosome"/>
</dbReference>
<dbReference type="GO" id="GO:0008168">
    <property type="term" value="F:methyltransferase activity"/>
    <property type="evidence" value="ECO:0007669"/>
    <property type="project" value="UniProtKB-KW"/>
</dbReference>
<keyword evidence="4" id="KW-0808">Transferase</keyword>
<protein>
    <recommendedName>
        <fullName evidence="2">site-specific DNA-methyltransferase (adenine-specific)</fullName>
        <ecNumber evidence="2">2.1.1.72</ecNumber>
    </recommendedName>
</protein>
<accession>A0ABX6T820</accession>
<dbReference type="InterPro" id="IPR050953">
    <property type="entry name" value="N4_N6_ade-DNA_methylase"/>
</dbReference>
<evidence type="ECO:0000313" key="9">
    <source>
        <dbReference type="Proteomes" id="UP000516105"/>
    </source>
</evidence>
<dbReference type="InterPro" id="IPR029063">
    <property type="entry name" value="SAM-dependent_MTases_sf"/>
</dbReference>
<dbReference type="PANTHER" id="PTHR33841">
    <property type="entry name" value="DNA METHYLTRANSFERASE YEEA-RELATED"/>
    <property type="match status" value="1"/>
</dbReference>
<comment type="catalytic activity">
    <reaction evidence="6">
        <text>a 2'-deoxyadenosine in DNA + S-adenosyl-L-methionine = an N(6)-methyl-2'-deoxyadenosine in DNA + S-adenosyl-L-homocysteine + H(+)</text>
        <dbReference type="Rhea" id="RHEA:15197"/>
        <dbReference type="Rhea" id="RHEA-COMP:12418"/>
        <dbReference type="Rhea" id="RHEA-COMP:12419"/>
        <dbReference type="ChEBI" id="CHEBI:15378"/>
        <dbReference type="ChEBI" id="CHEBI:57856"/>
        <dbReference type="ChEBI" id="CHEBI:59789"/>
        <dbReference type="ChEBI" id="CHEBI:90615"/>
        <dbReference type="ChEBI" id="CHEBI:90616"/>
        <dbReference type="EC" id="2.1.1.72"/>
    </reaction>
</comment>
<evidence type="ECO:0000313" key="8">
    <source>
        <dbReference type="EMBL" id="QNP45982.1"/>
    </source>
</evidence>
<evidence type="ECO:0000259" key="7">
    <source>
        <dbReference type="Pfam" id="PF07669"/>
    </source>
</evidence>
<dbReference type="Gene3D" id="3.40.50.150">
    <property type="entry name" value="Vaccinia Virus protein VP39"/>
    <property type="match status" value="1"/>
</dbReference>
<dbReference type="PRINTS" id="PR00507">
    <property type="entry name" value="N12N6MTFRASE"/>
</dbReference>
<dbReference type="InterPro" id="IPR011639">
    <property type="entry name" value="MethylTrfase_TaqI-like_dom"/>
</dbReference>
<dbReference type="PANTHER" id="PTHR33841:SF5">
    <property type="entry name" value="DNA METHYLASE (MODIFICATION METHYLASE) (METHYLTRANSFERASE)-RELATED"/>
    <property type="match status" value="1"/>
</dbReference>
<comment type="similarity">
    <text evidence="1">Belongs to the N(4)/N(6)-methyltransferase family.</text>
</comment>
<dbReference type="PROSITE" id="PS00092">
    <property type="entry name" value="N6_MTASE"/>
    <property type="match status" value="1"/>
</dbReference>
<dbReference type="EC" id="2.1.1.72" evidence="2"/>
<feature type="domain" description="Type II methyltransferase M.TaqI-like" evidence="7">
    <location>
        <begin position="90"/>
        <end position="251"/>
    </location>
</feature>
<keyword evidence="3 8" id="KW-0489">Methyltransferase</keyword>
<dbReference type="GO" id="GO:0032259">
    <property type="term" value="P:methylation"/>
    <property type="evidence" value="ECO:0007669"/>
    <property type="project" value="UniProtKB-KW"/>
</dbReference>
<evidence type="ECO:0000256" key="4">
    <source>
        <dbReference type="ARBA" id="ARBA00022679"/>
    </source>
</evidence>
<evidence type="ECO:0000256" key="6">
    <source>
        <dbReference type="ARBA" id="ARBA00047942"/>
    </source>
</evidence>
<evidence type="ECO:0000256" key="3">
    <source>
        <dbReference type="ARBA" id="ARBA00022603"/>
    </source>
</evidence>
<keyword evidence="5" id="KW-0949">S-adenosyl-L-methionine</keyword>
<sequence>MLPQFGKALPDGEVRWKNSRTAEADYWSAYLDRLTSLRILDPACGSGAFLIAAFNYLNAEQKRVRDRLSELTPGILALSAPNADVEIITNNLFGVDVNAESVEITKLALWLQTAKRERALESLNGNIKHGNSLVESTHFHPRPFNWASEFRDILGAGGFDIVLGNPPYVRMELLKPIKPHLEARFSVATDRADLYAYFFELGVKLLKEGGRLGFISSSTFFRTGSGKLLRAFLAESSNIETVVDFGDLQVFEGVTTYPAIITLRKRRPHEDDNLRYLTVRSMPGDLAKTFEEEAKPMPCSRLTAGTWRFESDLLEEIRIKIASGRATLADTFGPPLYGIKTGLNDAFILSREQRDQIVERAANTGDRSADLLKPFLVGENLKRWHVESNDLWLIYTPRNMIDIDDYPAVRDHLLPFRDRLERRATSQNWWELQQAQAAYEPAFLGTKVIYPHFNDRPNFSFDTSRFYSNDKSYVIPASSSALAGFLNSKLSWFQLCGLAPAVRAGSAKRASNS</sequence>
<evidence type="ECO:0000256" key="1">
    <source>
        <dbReference type="ARBA" id="ARBA00006594"/>
    </source>
</evidence>
<gene>
    <name evidence="8" type="ORF">H9L14_01430</name>
</gene>
<dbReference type="RefSeq" id="WP_187708935.1">
    <property type="nucleotide sequence ID" value="NZ_CP060782.1"/>
</dbReference>
<evidence type="ECO:0000256" key="2">
    <source>
        <dbReference type="ARBA" id="ARBA00011900"/>
    </source>
</evidence>
<organism evidence="8 9">
    <name type="scientific">Sphingomonas sediminicola</name>
    <dbReference type="NCBI Taxonomy" id="386874"/>
    <lineage>
        <taxon>Bacteria</taxon>
        <taxon>Pseudomonadati</taxon>
        <taxon>Pseudomonadota</taxon>
        <taxon>Alphaproteobacteria</taxon>
        <taxon>Sphingomonadales</taxon>
        <taxon>Sphingomonadaceae</taxon>
        <taxon>Sphingomonas</taxon>
    </lineage>
</organism>